<organism evidence="2 3">
    <name type="scientific">Citrobacter amalonaticus</name>
    <dbReference type="NCBI Taxonomy" id="35703"/>
    <lineage>
        <taxon>Bacteria</taxon>
        <taxon>Pseudomonadati</taxon>
        <taxon>Pseudomonadota</taxon>
        <taxon>Gammaproteobacteria</taxon>
        <taxon>Enterobacterales</taxon>
        <taxon>Enterobacteriaceae</taxon>
        <taxon>Citrobacter</taxon>
    </lineage>
</organism>
<dbReference type="AlphaFoldDB" id="A0A2S4S2I2"/>
<feature type="domain" description="Dienelactone hydrolase" evidence="1">
    <location>
        <begin position="10"/>
        <end position="195"/>
    </location>
</feature>
<sequence>MFTLLDKNDNAVIVLHEIYGINNHIKSFCEEYHKSGFDVYCPNFLNREEPFSYDQHPQAFDYFMKFCGFDTSTVFKLIAELKEKYKKVIIVGFSVGGTIAWLCSGNTLCDGVVSFYGSRIRDYTDNIPVCPTLVIQAKYEEAYDPYFLQHKLSQYSLASFHIFNGYHGFCDACSKTFNPQEAEKAIALSHEFINSIIK</sequence>
<name>A0A2S4S2I2_CITAM</name>
<gene>
    <name evidence="2" type="ORF">C3430_02910</name>
</gene>
<dbReference type="InterPro" id="IPR051049">
    <property type="entry name" value="Dienelactone_hydrolase-like"/>
</dbReference>
<dbReference type="InterPro" id="IPR029058">
    <property type="entry name" value="AB_hydrolase_fold"/>
</dbReference>
<dbReference type="OrthoDB" id="8478808at2"/>
<dbReference type="RefSeq" id="WP_103774968.1">
    <property type="nucleotide sequence ID" value="NZ_PQLX01000001.1"/>
</dbReference>
<protein>
    <recommendedName>
        <fullName evidence="1">Dienelactone hydrolase domain-containing protein</fullName>
    </recommendedName>
</protein>
<dbReference type="Proteomes" id="UP000237003">
    <property type="component" value="Unassembled WGS sequence"/>
</dbReference>
<accession>A0A2S4S2I2</accession>
<dbReference type="GO" id="GO:0016787">
    <property type="term" value="F:hydrolase activity"/>
    <property type="evidence" value="ECO:0007669"/>
    <property type="project" value="InterPro"/>
</dbReference>
<dbReference type="PANTHER" id="PTHR46623:SF6">
    <property type="entry name" value="ALPHA_BETA-HYDROLASES SUPERFAMILY PROTEIN"/>
    <property type="match status" value="1"/>
</dbReference>
<evidence type="ECO:0000313" key="3">
    <source>
        <dbReference type="Proteomes" id="UP000237003"/>
    </source>
</evidence>
<reference evidence="2 3" key="1">
    <citation type="submission" date="2018-01" db="EMBL/GenBank/DDBJ databases">
        <title>Complete genome sequences of 14 Citrobacter spp. isolated from plant in Canada.</title>
        <authorList>
            <person name="Bhandare S.G."/>
            <person name="Colavecchio A."/>
            <person name="Jeukens J."/>
            <person name="Emond-Rheault J.-G."/>
            <person name="Freschi L."/>
            <person name="Hamel J."/>
            <person name="Kukavica-Ibrulj I."/>
            <person name="Levesque R."/>
            <person name="Goodridge L."/>
        </authorList>
    </citation>
    <scope>NUCLEOTIDE SEQUENCE [LARGE SCALE GENOMIC DNA]</scope>
    <source>
        <strain evidence="2 3">S1285</strain>
    </source>
</reference>
<dbReference type="SUPFAM" id="SSF53474">
    <property type="entry name" value="alpha/beta-Hydrolases"/>
    <property type="match status" value="1"/>
</dbReference>
<dbReference type="InterPro" id="IPR002925">
    <property type="entry name" value="Dienelactn_hydro"/>
</dbReference>
<comment type="caution">
    <text evidence="2">The sequence shown here is derived from an EMBL/GenBank/DDBJ whole genome shotgun (WGS) entry which is preliminary data.</text>
</comment>
<dbReference type="PANTHER" id="PTHR46623">
    <property type="entry name" value="CARBOXYMETHYLENEBUTENOLIDASE-RELATED"/>
    <property type="match status" value="1"/>
</dbReference>
<dbReference type="Pfam" id="PF01738">
    <property type="entry name" value="DLH"/>
    <property type="match status" value="1"/>
</dbReference>
<evidence type="ECO:0000259" key="1">
    <source>
        <dbReference type="Pfam" id="PF01738"/>
    </source>
</evidence>
<proteinExistence type="predicted"/>
<dbReference type="Gene3D" id="3.40.50.1820">
    <property type="entry name" value="alpha/beta hydrolase"/>
    <property type="match status" value="1"/>
</dbReference>
<evidence type="ECO:0000313" key="2">
    <source>
        <dbReference type="EMBL" id="POU68049.1"/>
    </source>
</evidence>
<dbReference type="EMBL" id="PQLX01000001">
    <property type="protein sequence ID" value="POU68049.1"/>
    <property type="molecule type" value="Genomic_DNA"/>
</dbReference>